<organism evidence="11 12">
    <name type="scientific">Trichogramma brassicae</name>
    <dbReference type="NCBI Taxonomy" id="86971"/>
    <lineage>
        <taxon>Eukaryota</taxon>
        <taxon>Metazoa</taxon>
        <taxon>Ecdysozoa</taxon>
        <taxon>Arthropoda</taxon>
        <taxon>Hexapoda</taxon>
        <taxon>Insecta</taxon>
        <taxon>Pterygota</taxon>
        <taxon>Neoptera</taxon>
        <taxon>Endopterygota</taxon>
        <taxon>Hymenoptera</taxon>
        <taxon>Apocrita</taxon>
        <taxon>Proctotrupomorpha</taxon>
        <taxon>Chalcidoidea</taxon>
        <taxon>Trichogrammatidae</taxon>
        <taxon>Trichogramma</taxon>
    </lineage>
</organism>
<dbReference type="Proteomes" id="UP000479190">
    <property type="component" value="Unassembled WGS sequence"/>
</dbReference>
<sequence length="259" mass="28413">MVSIIASYGADNYEHLLPDVMYVVSNVPGPGSELDDFETMFAVGCSCEQECKENSCSCIHGTQNYINNKLSNASKNVLTECNSICTCNEKCGNRLVQQGPLDCLVIKETIVKNIGFGLFTSKLIRKGQFICEYAGEVIGIEEAYKRFDENKVKGQMNYVLVVTEHIGEKKITTCIDPAKFGNIGRYANHSCEPNAMLVPVRIDLVIPRLCLFAIKDIESMEEITFNYAGVTIYSVHSSSGTPCLCGAAACTGYLPHCPI</sequence>
<dbReference type="GO" id="GO:0005694">
    <property type="term" value="C:chromosome"/>
    <property type="evidence" value="ECO:0007669"/>
    <property type="project" value="UniProtKB-SubCell"/>
</dbReference>
<dbReference type="Pfam" id="PF05033">
    <property type="entry name" value="Pre-SET"/>
    <property type="match status" value="1"/>
</dbReference>
<dbReference type="EMBL" id="CADCXV010000820">
    <property type="protein sequence ID" value="CAB0036556.1"/>
    <property type="molecule type" value="Genomic_DNA"/>
</dbReference>
<evidence type="ECO:0000259" key="8">
    <source>
        <dbReference type="PROSITE" id="PS50280"/>
    </source>
</evidence>
<dbReference type="Gene3D" id="2.170.270.10">
    <property type="entry name" value="SET domain"/>
    <property type="match status" value="1"/>
</dbReference>
<evidence type="ECO:0000259" key="10">
    <source>
        <dbReference type="PROSITE" id="PS50868"/>
    </source>
</evidence>
<keyword evidence="6" id="KW-0479">Metal-binding</keyword>
<dbReference type="InterPro" id="IPR007728">
    <property type="entry name" value="Pre-SET_dom"/>
</dbReference>
<evidence type="ECO:0000313" key="11">
    <source>
        <dbReference type="EMBL" id="CAB0036556.1"/>
    </source>
</evidence>
<evidence type="ECO:0008006" key="13">
    <source>
        <dbReference type="Google" id="ProtNLM"/>
    </source>
</evidence>
<proteinExistence type="predicted"/>
<evidence type="ECO:0000256" key="7">
    <source>
        <dbReference type="ARBA" id="ARBA00022833"/>
    </source>
</evidence>
<dbReference type="PANTHER" id="PTHR46223">
    <property type="entry name" value="HISTONE-LYSINE N-METHYLTRANSFERASE SUV39H"/>
    <property type="match status" value="1"/>
</dbReference>
<keyword evidence="5" id="KW-0949">S-adenosyl-L-methionine</keyword>
<feature type="domain" description="Pre-SET" evidence="9">
    <location>
        <begin position="43"/>
        <end position="99"/>
    </location>
</feature>
<evidence type="ECO:0000313" key="12">
    <source>
        <dbReference type="Proteomes" id="UP000479190"/>
    </source>
</evidence>
<dbReference type="PROSITE" id="PS50280">
    <property type="entry name" value="SET"/>
    <property type="match status" value="1"/>
</dbReference>
<dbReference type="InterPro" id="IPR046341">
    <property type="entry name" value="SET_dom_sf"/>
</dbReference>
<dbReference type="AlphaFoldDB" id="A0A6H5IIM6"/>
<dbReference type="InterPro" id="IPR001214">
    <property type="entry name" value="SET_dom"/>
</dbReference>
<gene>
    <name evidence="11" type="ORF">TBRA_LOCUS8420</name>
</gene>
<dbReference type="PROSITE" id="PS50867">
    <property type="entry name" value="PRE_SET"/>
    <property type="match status" value="1"/>
</dbReference>
<dbReference type="GO" id="GO:0008270">
    <property type="term" value="F:zinc ion binding"/>
    <property type="evidence" value="ECO:0007669"/>
    <property type="project" value="InterPro"/>
</dbReference>
<keyword evidence="2" id="KW-0158">Chromosome</keyword>
<dbReference type="InterPro" id="IPR003616">
    <property type="entry name" value="Post-SET_dom"/>
</dbReference>
<dbReference type="PANTHER" id="PTHR46223:SF3">
    <property type="entry name" value="HISTONE-LYSINE N-METHYLTRANSFERASE SET-23"/>
    <property type="match status" value="1"/>
</dbReference>
<evidence type="ECO:0000256" key="1">
    <source>
        <dbReference type="ARBA" id="ARBA00004286"/>
    </source>
</evidence>
<keyword evidence="4" id="KW-0808">Transferase</keyword>
<dbReference type="GO" id="GO:0005634">
    <property type="term" value="C:nucleus"/>
    <property type="evidence" value="ECO:0007669"/>
    <property type="project" value="InterPro"/>
</dbReference>
<dbReference type="PROSITE" id="PS50868">
    <property type="entry name" value="POST_SET"/>
    <property type="match status" value="1"/>
</dbReference>
<feature type="domain" description="Post-SET" evidence="10">
    <location>
        <begin position="239"/>
        <end position="255"/>
    </location>
</feature>
<accession>A0A6H5IIM6</accession>
<feature type="domain" description="SET" evidence="8">
    <location>
        <begin position="102"/>
        <end position="228"/>
    </location>
</feature>
<evidence type="ECO:0000259" key="9">
    <source>
        <dbReference type="PROSITE" id="PS50867"/>
    </source>
</evidence>
<evidence type="ECO:0000256" key="3">
    <source>
        <dbReference type="ARBA" id="ARBA00022603"/>
    </source>
</evidence>
<comment type="subcellular location">
    <subcellularLocation>
        <location evidence="1">Chromosome</location>
    </subcellularLocation>
</comment>
<protein>
    <recommendedName>
        <fullName evidence="13">Histone-lysine N-methyltransferase</fullName>
    </recommendedName>
</protein>
<keyword evidence="3" id="KW-0489">Methyltransferase</keyword>
<dbReference type="GO" id="GO:0008170">
    <property type="term" value="F:N-methyltransferase activity"/>
    <property type="evidence" value="ECO:0007669"/>
    <property type="project" value="UniProtKB-ARBA"/>
</dbReference>
<evidence type="ECO:0000256" key="2">
    <source>
        <dbReference type="ARBA" id="ARBA00022454"/>
    </source>
</evidence>
<dbReference type="OrthoDB" id="48306at2759"/>
<dbReference type="GO" id="GO:0032259">
    <property type="term" value="P:methylation"/>
    <property type="evidence" value="ECO:0007669"/>
    <property type="project" value="UniProtKB-KW"/>
</dbReference>
<dbReference type="SMART" id="SM00317">
    <property type="entry name" value="SET"/>
    <property type="match status" value="1"/>
</dbReference>
<reference evidence="11 12" key="1">
    <citation type="submission" date="2020-02" db="EMBL/GenBank/DDBJ databases">
        <authorList>
            <person name="Ferguson B K."/>
        </authorList>
    </citation>
    <scope>NUCLEOTIDE SEQUENCE [LARGE SCALE GENOMIC DNA]</scope>
</reference>
<dbReference type="SUPFAM" id="SSF82199">
    <property type="entry name" value="SET domain"/>
    <property type="match status" value="1"/>
</dbReference>
<dbReference type="GO" id="GO:0042054">
    <property type="term" value="F:histone methyltransferase activity"/>
    <property type="evidence" value="ECO:0007669"/>
    <property type="project" value="InterPro"/>
</dbReference>
<evidence type="ECO:0000256" key="6">
    <source>
        <dbReference type="ARBA" id="ARBA00022723"/>
    </source>
</evidence>
<dbReference type="GO" id="GO:0008757">
    <property type="term" value="F:S-adenosylmethionine-dependent methyltransferase activity"/>
    <property type="evidence" value="ECO:0007669"/>
    <property type="project" value="UniProtKB-ARBA"/>
</dbReference>
<name>A0A6H5IIM6_9HYME</name>
<evidence type="ECO:0000256" key="5">
    <source>
        <dbReference type="ARBA" id="ARBA00022691"/>
    </source>
</evidence>
<evidence type="ECO:0000256" key="4">
    <source>
        <dbReference type="ARBA" id="ARBA00022679"/>
    </source>
</evidence>
<dbReference type="Pfam" id="PF00856">
    <property type="entry name" value="SET"/>
    <property type="match status" value="1"/>
</dbReference>
<dbReference type="InterPro" id="IPR050973">
    <property type="entry name" value="H3K9_Histone-Lys_N-MTase"/>
</dbReference>
<keyword evidence="7" id="KW-0862">Zinc</keyword>
<keyword evidence="12" id="KW-1185">Reference proteome</keyword>